<dbReference type="EMBL" id="QXQA01000014">
    <property type="protein sequence ID" value="RIX50607.1"/>
    <property type="molecule type" value="Genomic_DNA"/>
</dbReference>
<proteinExistence type="predicted"/>
<dbReference type="GO" id="GO:0005975">
    <property type="term" value="P:carbohydrate metabolic process"/>
    <property type="evidence" value="ECO:0007669"/>
    <property type="project" value="InterPro"/>
</dbReference>
<feature type="domain" description="Alpha-L-rhamnosidase six-hairpin glycosidase" evidence="6">
    <location>
        <begin position="428"/>
        <end position="772"/>
    </location>
</feature>
<protein>
    <recommendedName>
        <fullName evidence="2">alpha-L-rhamnosidase</fullName>
        <ecNumber evidence="2">3.2.1.40</ecNumber>
    </recommendedName>
</protein>
<dbReference type="Gene3D" id="1.50.10.10">
    <property type="match status" value="1"/>
</dbReference>
<evidence type="ECO:0000259" key="5">
    <source>
        <dbReference type="Pfam" id="PF08531"/>
    </source>
</evidence>
<name>A0A3A1UPX7_9BACL</name>
<dbReference type="InterPro" id="IPR008928">
    <property type="entry name" value="6-hairpin_glycosidase_sf"/>
</dbReference>
<dbReference type="InterPro" id="IPR008902">
    <property type="entry name" value="Rhamnosid_concanavalin"/>
</dbReference>
<reference evidence="8 9" key="1">
    <citation type="submission" date="2018-09" db="EMBL/GenBank/DDBJ databases">
        <title>Paenibacillus aracenensis nov. sp. isolated from a cave in southern Spain.</title>
        <authorList>
            <person name="Jurado V."/>
            <person name="Gutierrez-Patricio S."/>
            <person name="Gonzalez-Pimentel J.L."/>
            <person name="Miller A.Z."/>
            <person name="Laiz L."/>
            <person name="Saiz-Jimenez C."/>
        </authorList>
    </citation>
    <scope>NUCLEOTIDE SEQUENCE [LARGE SCALE GENOMIC DNA]</scope>
    <source>
        <strain evidence="8 9">DSM 22867</strain>
    </source>
</reference>
<accession>A0A3A1UPX7</accession>
<feature type="domain" description="Bacterial alpha-L-rhamnosidase N-terminal" evidence="5">
    <location>
        <begin position="145"/>
        <end position="313"/>
    </location>
</feature>
<keyword evidence="3" id="KW-0378">Hydrolase</keyword>
<dbReference type="Pfam" id="PF08531">
    <property type="entry name" value="Bac_rhamnosid_N"/>
    <property type="match status" value="1"/>
</dbReference>
<dbReference type="GO" id="GO:0030596">
    <property type="term" value="F:alpha-L-rhamnosidase activity"/>
    <property type="evidence" value="ECO:0007669"/>
    <property type="project" value="UniProtKB-EC"/>
</dbReference>
<comment type="catalytic activity">
    <reaction evidence="1">
        <text>Hydrolysis of terminal non-reducing alpha-L-rhamnose residues in alpha-L-rhamnosides.</text>
        <dbReference type="EC" id="3.2.1.40"/>
    </reaction>
</comment>
<evidence type="ECO:0000256" key="3">
    <source>
        <dbReference type="ARBA" id="ARBA00022801"/>
    </source>
</evidence>
<dbReference type="InterPro" id="IPR016007">
    <property type="entry name" value="Alpha_rhamnosid"/>
</dbReference>
<dbReference type="Gene3D" id="2.60.120.260">
    <property type="entry name" value="Galactose-binding domain-like"/>
    <property type="match status" value="2"/>
</dbReference>
<dbReference type="InterPro" id="IPR035398">
    <property type="entry name" value="Bac_rhamnosid_C"/>
</dbReference>
<evidence type="ECO:0000313" key="9">
    <source>
        <dbReference type="Proteomes" id="UP000266482"/>
    </source>
</evidence>
<comment type="caution">
    <text evidence="8">The sequence shown here is derived from an EMBL/GenBank/DDBJ whole genome shotgun (WGS) entry which is preliminary data.</text>
</comment>
<evidence type="ECO:0000259" key="4">
    <source>
        <dbReference type="Pfam" id="PF05592"/>
    </source>
</evidence>
<dbReference type="Gene3D" id="2.60.40.10">
    <property type="entry name" value="Immunoglobulins"/>
    <property type="match status" value="1"/>
</dbReference>
<evidence type="ECO:0000256" key="1">
    <source>
        <dbReference type="ARBA" id="ARBA00001445"/>
    </source>
</evidence>
<dbReference type="Pfam" id="PF17389">
    <property type="entry name" value="Bac_rhamnosid6H"/>
    <property type="match status" value="1"/>
</dbReference>
<dbReference type="Pfam" id="PF05592">
    <property type="entry name" value="Bac_rhamnosid"/>
    <property type="match status" value="1"/>
</dbReference>
<evidence type="ECO:0000259" key="7">
    <source>
        <dbReference type="Pfam" id="PF17390"/>
    </source>
</evidence>
<dbReference type="RefSeq" id="WP_119601913.1">
    <property type="nucleotide sequence ID" value="NZ_QXQA01000014.1"/>
</dbReference>
<dbReference type="Gene3D" id="2.60.420.10">
    <property type="entry name" value="Maltose phosphorylase, domain 3"/>
    <property type="match status" value="1"/>
</dbReference>
<dbReference type="Proteomes" id="UP000266482">
    <property type="component" value="Unassembled WGS sequence"/>
</dbReference>
<dbReference type="SUPFAM" id="SSF48208">
    <property type="entry name" value="Six-hairpin glycosidases"/>
    <property type="match status" value="1"/>
</dbReference>
<dbReference type="PANTHER" id="PTHR33307">
    <property type="entry name" value="ALPHA-RHAMNOSIDASE (EUROFUNG)"/>
    <property type="match status" value="1"/>
</dbReference>
<dbReference type="Pfam" id="PF25788">
    <property type="entry name" value="Ig_Rha78A_N"/>
    <property type="match status" value="1"/>
</dbReference>
<dbReference type="AlphaFoldDB" id="A0A3A1UPX7"/>
<dbReference type="InterPro" id="IPR013737">
    <property type="entry name" value="Bac_rhamnosid_N"/>
</dbReference>
<dbReference type="PIRSF" id="PIRSF010631">
    <property type="entry name" value="A-rhamnsds"/>
    <property type="match status" value="1"/>
</dbReference>
<dbReference type="PANTHER" id="PTHR33307:SF6">
    <property type="entry name" value="ALPHA-RHAMNOSIDASE (EUROFUNG)-RELATED"/>
    <property type="match status" value="1"/>
</dbReference>
<dbReference type="Pfam" id="PF17390">
    <property type="entry name" value="Bac_rhamnosid_C"/>
    <property type="match status" value="1"/>
</dbReference>
<organism evidence="8 9">
    <name type="scientific">Paenibacillus nanensis</name>
    <dbReference type="NCBI Taxonomy" id="393251"/>
    <lineage>
        <taxon>Bacteria</taxon>
        <taxon>Bacillati</taxon>
        <taxon>Bacillota</taxon>
        <taxon>Bacilli</taxon>
        <taxon>Bacillales</taxon>
        <taxon>Paenibacillaceae</taxon>
        <taxon>Paenibacillus</taxon>
    </lineage>
</organism>
<feature type="domain" description="Alpha-L-rhamnosidase concanavalin-like" evidence="4">
    <location>
        <begin position="323"/>
        <end position="423"/>
    </location>
</feature>
<evidence type="ECO:0000259" key="6">
    <source>
        <dbReference type="Pfam" id="PF17389"/>
    </source>
</evidence>
<dbReference type="InterPro" id="IPR012341">
    <property type="entry name" value="6hp_glycosidase-like_sf"/>
</dbReference>
<dbReference type="EC" id="3.2.1.40" evidence="2"/>
<evidence type="ECO:0000313" key="8">
    <source>
        <dbReference type="EMBL" id="RIX50607.1"/>
    </source>
</evidence>
<dbReference type="OrthoDB" id="9761045at2"/>
<gene>
    <name evidence="8" type="ORF">D3P08_20295</name>
</gene>
<dbReference type="InterPro" id="IPR035396">
    <property type="entry name" value="Bac_rhamnosid6H"/>
</dbReference>
<feature type="domain" description="Alpha-L-rhamnosidase C-terminal" evidence="7">
    <location>
        <begin position="774"/>
        <end position="851"/>
    </location>
</feature>
<sequence>MVHVVDLRCEYRKNPVGIGEKHPRISWRLEAEERAVKQSAYEIEVAEDDRFTRTIWRSGRVDSEQSVHVALEHFEAESCKRYFYRVRVWDGNGDSTEWSDTALWETGMLQGETWKAEWIAAPADLLPDDSARLPLLRAGFHLKAAVKRARIYATALGLYELEVNGRRVGDSYFTPGWTSYGHTLQTQTYDVTEMLRAGENAIGAWLGNGWYKGDLGWSGKGCLYGDRLALLMQMHVLYEDGSEETVVTDRSWKCAPGPIRMAEIYHGETYDARLELSGWSRADYKAEGWADVEVIDQDNSRLTPQINEPVKKIQTLKPVGKIRTPKGETVIDFGQNLVGWVRFRLTAEAGTEVKLMHAEVLDQEGNFYTENLRKAKQTVHYFCKGGGEEIYEPRFTFQGFRYVRLIGFPEPIDLASFEAVVLHSDMEMTGRFECSDPLINQLQSNILWGLKGNFLDVPTDCPQRDERLGWTGDAQMFIGTSAYLANVAPFFTKWLGDLAADQREDGAVPFVVPHVLNDSDYASAAWGDAAVICPWTLYVSYGDARILERQYASMQKWVSYILAQGEQEYLWNTGFHFGDWLGLDAKSGDYVGATERDLIASAFYAYSVSLLRKTAGVLGKTEDEAVYGELEERVMEAFRSEFVTPSGRLSASTQTAHVLALMFGLLDETAERRAADKLKKLLEDSKHHLTTGFVGTPYINHVLSRYGMNDDAYRLLLQKDYPSWLYPVTKGATTIWEHWDGIKEDGSFWSKDMNSFNHYAYGAVGDWLYKTVAGIQTDERAPGYKKIVIAPQPGDGLTWAEGSIETLYGQVRSAWKMEGDGTMRLEVTVPPNTTAEIRLPGAASASAVKESGEALRKAAGLQRVSEAPAEVAVEVGSGEYFFVYPFQQAGASLAGISQ</sequence>
<dbReference type="InterPro" id="IPR013783">
    <property type="entry name" value="Ig-like_fold"/>
</dbReference>
<evidence type="ECO:0000256" key="2">
    <source>
        <dbReference type="ARBA" id="ARBA00012652"/>
    </source>
</evidence>
<keyword evidence="9" id="KW-1185">Reference proteome</keyword>